<keyword evidence="3" id="KW-0378">Hydrolase</keyword>
<evidence type="ECO:0000256" key="2">
    <source>
        <dbReference type="ARBA" id="ARBA00022670"/>
    </source>
</evidence>
<dbReference type="SUPFAM" id="SSF54001">
    <property type="entry name" value="Cysteine proteinases"/>
    <property type="match status" value="1"/>
</dbReference>
<proteinExistence type="inferred from homology"/>
<feature type="domain" description="Ubiquitin-like protease family profile" evidence="5">
    <location>
        <begin position="59"/>
        <end position="267"/>
    </location>
</feature>
<comment type="similarity">
    <text evidence="1">Belongs to the peptidase C48 family.</text>
</comment>
<reference evidence="7" key="2">
    <citation type="journal article" date="2017" name="J. Anim. Genet.">
        <title>Multiple reference genome sequences of hot pepper reveal the massive evolution of plant disease resistance genes by retroduplication.</title>
        <authorList>
            <person name="Kim S."/>
            <person name="Park J."/>
            <person name="Yeom S.-I."/>
            <person name="Kim Y.-M."/>
            <person name="Seo E."/>
            <person name="Kim K.-T."/>
            <person name="Kim M.-S."/>
            <person name="Lee J.M."/>
            <person name="Cheong K."/>
            <person name="Shin H.-S."/>
            <person name="Kim S.-B."/>
            <person name="Han K."/>
            <person name="Lee J."/>
            <person name="Park M."/>
            <person name="Lee H.-A."/>
            <person name="Lee H.-Y."/>
            <person name="Lee Y."/>
            <person name="Oh S."/>
            <person name="Lee J.H."/>
            <person name="Choi E."/>
            <person name="Choi E."/>
            <person name="Lee S.E."/>
            <person name="Jeon J."/>
            <person name="Kim H."/>
            <person name="Choi G."/>
            <person name="Song H."/>
            <person name="Lee J."/>
            <person name="Lee S.-C."/>
            <person name="Kwon J.-K."/>
            <person name="Lee H.-Y."/>
            <person name="Koo N."/>
            <person name="Hong Y."/>
            <person name="Kim R.W."/>
            <person name="Kang W.-H."/>
            <person name="Huh J.H."/>
            <person name="Kang B.-C."/>
            <person name="Yang T.-J."/>
            <person name="Lee Y.-H."/>
            <person name="Bennetzen J.L."/>
            <person name="Choi D."/>
        </authorList>
    </citation>
    <scope>NUCLEOTIDE SEQUENCE [LARGE SCALE GENOMIC DNA]</scope>
    <source>
        <strain evidence="7">cv. PBC81</strain>
    </source>
</reference>
<evidence type="ECO:0000313" key="6">
    <source>
        <dbReference type="EMBL" id="PHT52998.1"/>
    </source>
</evidence>
<dbReference type="PROSITE" id="PS50600">
    <property type="entry name" value="ULP_PROTEASE"/>
    <property type="match status" value="1"/>
</dbReference>
<evidence type="ECO:0000256" key="1">
    <source>
        <dbReference type="ARBA" id="ARBA00005234"/>
    </source>
</evidence>
<dbReference type="Proteomes" id="UP000224567">
    <property type="component" value="Unassembled WGS sequence"/>
</dbReference>
<evidence type="ECO:0000256" key="4">
    <source>
        <dbReference type="SAM" id="MobiDB-lite"/>
    </source>
</evidence>
<organism evidence="6 7">
    <name type="scientific">Capsicum baccatum</name>
    <name type="common">Peruvian pepper</name>
    <dbReference type="NCBI Taxonomy" id="33114"/>
    <lineage>
        <taxon>Eukaryota</taxon>
        <taxon>Viridiplantae</taxon>
        <taxon>Streptophyta</taxon>
        <taxon>Embryophyta</taxon>
        <taxon>Tracheophyta</taxon>
        <taxon>Spermatophyta</taxon>
        <taxon>Magnoliopsida</taxon>
        <taxon>eudicotyledons</taxon>
        <taxon>Gunneridae</taxon>
        <taxon>Pentapetalae</taxon>
        <taxon>asterids</taxon>
        <taxon>lamiids</taxon>
        <taxon>Solanales</taxon>
        <taxon>Solanaceae</taxon>
        <taxon>Solanoideae</taxon>
        <taxon>Capsiceae</taxon>
        <taxon>Capsicum</taxon>
    </lineage>
</organism>
<dbReference type="AlphaFoldDB" id="A0A2G2X691"/>
<sequence>MEVVKTYINTYVDKKIVELVTLISNIPAEVVKSLKNEENKESPDENMTDKEEGRVEELKNKHSPDMKDLSDDVSGTITDSVQDAIDALLFGLSTPSTTKSLDVDQTDQISTQEDYEESYVLAKNKDAITNTTNGFCIPVGLPWHMVDEVYVSVNCGKEFHWVLIVFVLKKGVIRVYDSLSSKRKRELPNKIQKLEVMLPTHLSDSDFFEKTERTDWSTLEAYKGKLGQHTDLISQNLFYVDYIKNIPQQAYDSLDCRVFVAAYAEILSEGQQVHSCGFDVEIQRARYASLLWHYGETKA</sequence>
<dbReference type="Gene3D" id="3.40.395.10">
    <property type="entry name" value="Adenoviral Proteinase, Chain A"/>
    <property type="match status" value="1"/>
</dbReference>
<gene>
    <name evidence="6" type="ORF">CQW23_07460</name>
</gene>
<dbReference type="GO" id="GO:0008234">
    <property type="term" value="F:cysteine-type peptidase activity"/>
    <property type="evidence" value="ECO:0007669"/>
    <property type="project" value="InterPro"/>
</dbReference>
<accession>A0A2G2X691</accession>
<evidence type="ECO:0000313" key="7">
    <source>
        <dbReference type="Proteomes" id="UP000224567"/>
    </source>
</evidence>
<protein>
    <recommendedName>
        <fullName evidence="5">Ubiquitin-like protease family profile domain-containing protein</fullName>
    </recommendedName>
</protein>
<evidence type="ECO:0000256" key="3">
    <source>
        <dbReference type="ARBA" id="ARBA00022801"/>
    </source>
</evidence>
<dbReference type="InterPro" id="IPR003653">
    <property type="entry name" value="Peptidase_C48_C"/>
</dbReference>
<keyword evidence="7" id="KW-1185">Reference proteome</keyword>
<dbReference type="GO" id="GO:0006508">
    <property type="term" value="P:proteolysis"/>
    <property type="evidence" value="ECO:0007669"/>
    <property type="project" value="UniProtKB-KW"/>
</dbReference>
<feature type="region of interest" description="Disordered" evidence="4">
    <location>
        <begin position="36"/>
        <end position="69"/>
    </location>
</feature>
<dbReference type="PANTHER" id="PTHR31470:SF46">
    <property type="entry name" value="ULP1 PROTEASE FAMILY, C-TERMINAL CATALYTIC DOMAIN CONTAINING PROTEIN"/>
    <property type="match status" value="1"/>
</dbReference>
<dbReference type="EMBL" id="MLFT02000003">
    <property type="protein sequence ID" value="PHT52998.1"/>
    <property type="molecule type" value="Genomic_DNA"/>
</dbReference>
<name>A0A2G2X691_CAPBA</name>
<evidence type="ECO:0000259" key="5">
    <source>
        <dbReference type="PROSITE" id="PS50600"/>
    </source>
</evidence>
<keyword evidence="2" id="KW-0645">Protease</keyword>
<dbReference type="OrthoDB" id="1939479at2759"/>
<comment type="caution">
    <text evidence="6">The sequence shown here is derived from an EMBL/GenBank/DDBJ whole genome shotgun (WGS) entry which is preliminary data.</text>
</comment>
<dbReference type="InterPro" id="IPR038765">
    <property type="entry name" value="Papain-like_cys_pep_sf"/>
</dbReference>
<dbReference type="Pfam" id="PF02902">
    <property type="entry name" value="Peptidase_C48"/>
    <property type="match status" value="1"/>
</dbReference>
<dbReference type="PANTHER" id="PTHR31470">
    <property type="entry name" value="CYSTEINE PROTEINASES SUPERFAMILY PROTEIN-RELATED-RELATED"/>
    <property type="match status" value="1"/>
</dbReference>
<reference evidence="6 7" key="1">
    <citation type="journal article" date="2017" name="Genome Biol.">
        <title>New reference genome sequences of hot pepper reveal the massive evolution of plant disease-resistance genes by retroduplication.</title>
        <authorList>
            <person name="Kim S."/>
            <person name="Park J."/>
            <person name="Yeom S.I."/>
            <person name="Kim Y.M."/>
            <person name="Seo E."/>
            <person name="Kim K.T."/>
            <person name="Kim M.S."/>
            <person name="Lee J.M."/>
            <person name="Cheong K."/>
            <person name="Shin H.S."/>
            <person name="Kim S.B."/>
            <person name="Han K."/>
            <person name="Lee J."/>
            <person name="Park M."/>
            <person name="Lee H.A."/>
            <person name="Lee H.Y."/>
            <person name="Lee Y."/>
            <person name="Oh S."/>
            <person name="Lee J.H."/>
            <person name="Choi E."/>
            <person name="Choi E."/>
            <person name="Lee S.E."/>
            <person name="Jeon J."/>
            <person name="Kim H."/>
            <person name="Choi G."/>
            <person name="Song H."/>
            <person name="Lee J."/>
            <person name="Lee S.C."/>
            <person name="Kwon J.K."/>
            <person name="Lee H.Y."/>
            <person name="Koo N."/>
            <person name="Hong Y."/>
            <person name="Kim R.W."/>
            <person name="Kang W.H."/>
            <person name="Huh J.H."/>
            <person name="Kang B.C."/>
            <person name="Yang T.J."/>
            <person name="Lee Y.H."/>
            <person name="Bennetzen J.L."/>
            <person name="Choi D."/>
        </authorList>
    </citation>
    <scope>NUCLEOTIDE SEQUENCE [LARGE SCALE GENOMIC DNA]</scope>
    <source>
        <strain evidence="7">cv. PBC81</strain>
    </source>
</reference>